<dbReference type="EMBL" id="SDMP01000002">
    <property type="protein sequence ID" value="RYR73974.1"/>
    <property type="molecule type" value="Genomic_DNA"/>
</dbReference>
<reference evidence="3 4" key="1">
    <citation type="submission" date="2019-01" db="EMBL/GenBank/DDBJ databases">
        <title>Sequencing of cultivated peanut Arachis hypogaea provides insights into genome evolution and oil improvement.</title>
        <authorList>
            <person name="Chen X."/>
        </authorList>
    </citation>
    <scope>NUCLEOTIDE SEQUENCE [LARGE SCALE GENOMIC DNA]</scope>
    <source>
        <strain evidence="4">cv. Fuhuasheng</strain>
        <tissue evidence="3">Leaves</tissue>
    </source>
</reference>
<protein>
    <submittedName>
        <fullName evidence="3">Uncharacterized protein</fullName>
    </submittedName>
</protein>
<keyword evidence="4" id="KW-1185">Reference proteome</keyword>
<dbReference type="AlphaFoldDB" id="A0A445EEL9"/>
<keyword evidence="2" id="KW-1133">Transmembrane helix</keyword>
<comment type="caution">
    <text evidence="3">The sequence shown here is derived from an EMBL/GenBank/DDBJ whole genome shotgun (WGS) entry which is preliminary data.</text>
</comment>
<sequence length="212" mass="23517">MLRKRGHRKKPLRRRQLHRRDRTQPWSPVSVAVLLACLCGGAARLIFSNPALVVVLLACLCRGAARLSLSRCSSPNLLEPNPGRGPARLSLSRLIFSNPALVVVLLASLCVAVLLASHPASGIKYPPCYKDIGFWINESFTENNLCELVRGIAGDLVEESFRDLHNHVKVTVLFIFWWLVIGEEELLHENCLKRKVPTSEQGSDKNNGAHNG</sequence>
<keyword evidence="2" id="KW-0472">Membrane</keyword>
<feature type="region of interest" description="Disordered" evidence="1">
    <location>
        <begin position="1"/>
        <end position="21"/>
    </location>
</feature>
<keyword evidence="2" id="KW-0812">Transmembrane</keyword>
<dbReference type="Proteomes" id="UP000289738">
    <property type="component" value="Chromosome A02"/>
</dbReference>
<evidence type="ECO:0000313" key="3">
    <source>
        <dbReference type="EMBL" id="RYR73974.1"/>
    </source>
</evidence>
<dbReference type="SUPFAM" id="SSF54991">
    <property type="entry name" value="Anticodon-binding domain of PheRS"/>
    <property type="match status" value="1"/>
</dbReference>
<evidence type="ECO:0000256" key="2">
    <source>
        <dbReference type="SAM" id="Phobius"/>
    </source>
</evidence>
<gene>
    <name evidence="3" type="ORF">Ahy_A02g008557</name>
</gene>
<evidence type="ECO:0000256" key="1">
    <source>
        <dbReference type="SAM" id="MobiDB-lite"/>
    </source>
</evidence>
<accession>A0A445EEL9</accession>
<evidence type="ECO:0000313" key="4">
    <source>
        <dbReference type="Proteomes" id="UP000289738"/>
    </source>
</evidence>
<dbReference type="InterPro" id="IPR036690">
    <property type="entry name" value="Fdx_antiC-bd_sf"/>
</dbReference>
<proteinExistence type="predicted"/>
<organism evidence="3 4">
    <name type="scientific">Arachis hypogaea</name>
    <name type="common">Peanut</name>
    <dbReference type="NCBI Taxonomy" id="3818"/>
    <lineage>
        <taxon>Eukaryota</taxon>
        <taxon>Viridiplantae</taxon>
        <taxon>Streptophyta</taxon>
        <taxon>Embryophyta</taxon>
        <taxon>Tracheophyta</taxon>
        <taxon>Spermatophyta</taxon>
        <taxon>Magnoliopsida</taxon>
        <taxon>eudicotyledons</taxon>
        <taxon>Gunneridae</taxon>
        <taxon>Pentapetalae</taxon>
        <taxon>rosids</taxon>
        <taxon>fabids</taxon>
        <taxon>Fabales</taxon>
        <taxon>Fabaceae</taxon>
        <taxon>Papilionoideae</taxon>
        <taxon>50 kb inversion clade</taxon>
        <taxon>dalbergioids sensu lato</taxon>
        <taxon>Dalbergieae</taxon>
        <taxon>Pterocarpus clade</taxon>
        <taxon>Arachis</taxon>
    </lineage>
</organism>
<dbReference type="Gene3D" id="3.30.70.380">
    <property type="entry name" value="Ferrodoxin-fold anticodon-binding domain"/>
    <property type="match status" value="1"/>
</dbReference>
<name>A0A445EEL9_ARAHY</name>
<feature type="transmembrane region" description="Helical" evidence="2">
    <location>
        <begin position="94"/>
        <end position="116"/>
    </location>
</feature>